<feature type="transmembrane region" description="Helical" evidence="5">
    <location>
        <begin position="26"/>
        <end position="47"/>
    </location>
</feature>
<gene>
    <name evidence="6" type="ORF">HYFRA_00011847</name>
</gene>
<dbReference type="Gene3D" id="1.20.1540.10">
    <property type="entry name" value="Rhomboid-like"/>
    <property type="match status" value="1"/>
</dbReference>
<accession>A0A9N9KYZ4</accession>
<proteinExistence type="predicted"/>
<dbReference type="EMBL" id="CAJVRL010000068">
    <property type="protein sequence ID" value="CAG8956064.1"/>
    <property type="molecule type" value="Genomic_DNA"/>
</dbReference>
<evidence type="ECO:0000256" key="2">
    <source>
        <dbReference type="ARBA" id="ARBA00022692"/>
    </source>
</evidence>
<protein>
    <recommendedName>
        <fullName evidence="8">Peptidase S54 rhomboid domain-containing protein</fullName>
    </recommendedName>
</protein>
<dbReference type="Proteomes" id="UP000696280">
    <property type="component" value="Unassembled WGS sequence"/>
</dbReference>
<dbReference type="GO" id="GO:0016020">
    <property type="term" value="C:membrane"/>
    <property type="evidence" value="ECO:0007669"/>
    <property type="project" value="UniProtKB-SubCell"/>
</dbReference>
<keyword evidence="7" id="KW-1185">Reference proteome</keyword>
<evidence type="ECO:0000256" key="4">
    <source>
        <dbReference type="ARBA" id="ARBA00023136"/>
    </source>
</evidence>
<keyword evidence="3 5" id="KW-1133">Transmembrane helix</keyword>
<evidence type="ECO:0000256" key="5">
    <source>
        <dbReference type="SAM" id="Phobius"/>
    </source>
</evidence>
<evidence type="ECO:0008006" key="8">
    <source>
        <dbReference type="Google" id="ProtNLM"/>
    </source>
</evidence>
<dbReference type="AlphaFoldDB" id="A0A9N9KYZ4"/>
<comment type="caution">
    <text evidence="6">The sequence shown here is derived from an EMBL/GenBank/DDBJ whole genome shotgun (WGS) entry which is preliminary data.</text>
</comment>
<evidence type="ECO:0000313" key="6">
    <source>
        <dbReference type="EMBL" id="CAG8956064.1"/>
    </source>
</evidence>
<evidence type="ECO:0000313" key="7">
    <source>
        <dbReference type="Proteomes" id="UP000696280"/>
    </source>
</evidence>
<feature type="transmembrane region" description="Helical" evidence="5">
    <location>
        <begin position="243"/>
        <end position="263"/>
    </location>
</feature>
<keyword evidence="2 5" id="KW-0812">Transmembrane</keyword>
<feature type="transmembrane region" description="Helical" evidence="5">
    <location>
        <begin position="219"/>
        <end position="236"/>
    </location>
</feature>
<evidence type="ECO:0000256" key="3">
    <source>
        <dbReference type="ARBA" id="ARBA00022989"/>
    </source>
</evidence>
<comment type="subcellular location">
    <subcellularLocation>
        <location evidence="1">Membrane</location>
        <topology evidence="1">Multi-pass membrane protein</topology>
    </subcellularLocation>
</comment>
<dbReference type="InterPro" id="IPR035952">
    <property type="entry name" value="Rhomboid-like_sf"/>
</dbReference>
<reference evidence="6" key="1">
    <citation type="submission" date="2021-07" db="EMBL/GenBank/DDBJ databases">
        <authorList>
            <person name="Durling M."/>
        </authorList>
    </citation>
    <scope>NUCLEOTIDE SEQUENCE</scope>
</reference>
<organism evidence="6 7">
    <name type="scientific">Hymenoscyphus fraxineus</name>
    <dbReference type="NCBI Taxonomy" id="746836"/>
    <lineage>
        <taxon>Eukaryota</taxon>
        <taxon>Fungi</taxon>
        <taxon>Dikarya</taxon>
        <taxon>Ascomycota</taxon>
        <taxon>Pezizomycotina</taxon>
        <taxon>Leotiomycetes</taxon>
        <taxon>Helotiales</taxon>
        <taxon>Helotiaceae</taxon>
        <taxon>Hymenoscyphus</taxon>
    </lineage>
</organism>
<name>A0A9N9KYZ4_9HELO</name>
<feature type="transmembrane region" description="Helical" evidence="5">
    <location>
        <begin position="182"/>
        <end position="203"/>
    </location>
</feature>
<dbReference type="SUPFAM" id="SSF144091">
    <property type="entry name" value="Rhomboid-like"/>
    <property type="match status" value="1"/>
</dbReference>
<keyword evidence="4 5" id="KW-0472">Membrane</keyword>
<sequence>MTSKPQTSFRAQYSPSSKSKKRLERLVVWGFIAINLIVLLAWDFLLLRLGLILLPESPVIPKPNGLIELVSWSRKYRKTQGRYPELVGWPVQRLSVKNLLARLDEIPLGITDHNQLSTIVSLLRFMAHHFICTTSSSWPSLLFSHVSQYNPLHFLGNMLLWHFCATELLSPSRDGKPGLHPYQLLQLALGSIATSMVIAFLIFEVVHRYTGCELPTCEGALGASVVNAGLLAVACLSSPKAPVFFGLPLWSFGLVVTIFYAWIGFTVLDPGGMAHLGGERTRMKLYRNIEKEGQVPFENIVCTKAKMY</sequence>
<evidence type="ECO:0000256" key="1">
    <source>
        <dbReference type="ARBA" id="ARBA00004141"/>
    </source>
</evidence>